<dbReference type="RefSeq" id="WP_115612062.1">
    <property type="nucleotide sequence ID" value="NZ_JBHLZC010000002.1"/>
</dbReference>
<sequence>MKILVTCAHGTSTGPIMKNKVELVLQEFEIPFEKIDYCAIVKAKDIAEQYDVIFCATSFASLFKNAAAKGTVVIGMRNILSLEEIRLRLQNAGLAPNTTGMD</sequence>
<gene>
    <name evidence="4" type="ORF">NCTC13294_01855</name>
</gene>
<dbReference type="GO" id="GO:0009401">
    <property type="term" value="P:phosphoenolpyruvate-dependent sugar phosphotransferase system"/>
    <property type="evidence" value="ECO:0007669"/>
    <property type="project" value="UniProtKB-KW"/>
</dbReference>
<protein>
    <submittedName>
        <fullName evidence="4">PTS system L-ascorbate-specific transporter subunit IIB</fullName>
    </submittedName>
</protein>
<dbReference type="SUPFAM" id="SSF52794">
    <property type="entry name" value="PTS system IIB component-like"/>
    <property type="match status" value="1"/>
</dbReference>
<evidence type="ECO:0000313" key="4">
    <source>
        <dbReference type="EMBL" id="SUX24413.1"/>
    </source>
</evidence>
<name>A0A381EC07_9GAMM</name>
<dbReference type="EMBL" id="UFUW01000001">
    <property type="protein sequence ID" value="SUX24413.1"/>
    <property type="molecule type" value="Genomic_DNA"/>
</dbReference>
<organism evidence="4 5">
    <name type="scientific">Cardiobacterium valvarum</name>
    <dbReference type="NCBI Taxonomy" id="194702"/>
    <lineage>
        <taxon>Bacteria</taxon>
        <taxon>Pseudomonadati</taxon>
        <taxon>Pseudomonadota</taxon>
        <taxon>Gammaproteobacteria</taxon>
        <taxon>Cardiobacteriales</taxon>
        <taxon>Cardiobacteriaceae</taxon>
        <taxon>Cardiobacterium</taxon>
    </lineage>
</organism>
<evidence type="ECO:0000256" key="2">
    <source>
        <dbReference type="ARBA" id="ARBA00022683"/>
    </source>
</evidence>
<dbReference type="InterPro" id="IPR036095">
    <property type="entry name" value="PTS_EIIB-like_sf"/>
</dbReference>
<evidence type="ECO:0000313" key="5">
    <source>
        <dbReference type="Proteomes" id="UP000254572"/>
    </source>
</evidence>
<feature type="domain" description="PTS EIIB type-2" evidence="3">
    <location>
        <begin position="1"/>
        <end position="97"/>
    </location>
</feature>
<keyword evidence="5" id="KW-1185">Reference proteome</keyword>
<keyword evidence="2" id="KW-0598">Phosphotransferase system</keyword>
<evidence type="ECO:0000256" key="1">
    <source>
        <dbReference type="ARBA" id="ARBA00022679"/>
    </source>
</evidence>
<evidence type="ECO:0000259" key="3">
    <source>
        <dbReference type="PROSITE" id="PS51099"/>
    </source>
</evidence>
<dbReference type="InterPro" id="IPR003501">
    <property type="entry name" value="PTS_EIIB_2/3"/>
</dbReference>
<keyword evidence="1" id="KW-0808">Transferase</keyword>
<dbReference type="AlphaFoldDB" id="A0A381EC07"/>
<dbReference type="OrthoDB" id="6603449at2"/>
<dbReference type="PROSITE" id="PS51099">
    <property type="entry name" value="PTS_EIIB_TYPE_2"/>
    <property type="match status" value="1"/>
</dbReference>
<dbReference type="Pfam" id="PF02302">
    <property type="entry name" value="PTS_IIB"/>
    <property type="match status" value="1"/>
</dbReference>
<dbReference type="GO" id="GO:0008982">
    <property type="term" value="F:protein-N(PI)-phosphohistidine-sugar phosphotransferase activity"/>
    <property type="evidence" value="ECO:0007669"/>
    <property type="project" value="InterPro"/>
</dbReference>
<reference evidence="4 5" key="1">
    <citation type="submission" date="2018-06" db="EMBL/GenBank/DDBJ databases">
        <authorList>
            <consortium name="Pathogen Informatics"/>
            <person name="Doyle S."/>
        </authorList>
    </citation>
    <scope>NUCLEOTIDE SEQUENCE [LARGE SCALE GENOMIC DNA]</scope>
    <source>
        <strain evidence="4 5">NCTC13294</strain>
    </source>
</reference>
<accession>A0A381EC07</accession>
<proteinExistence type="predicted"/>
<dbReference type="InterPro" id="IPR013011">
    <property type="entry name" value="PTS_EIIB_2"/>
</dbReference>
<dbReference type="Proteomes" id="UP000254572">
    <property type="component" value="Unassembled WGS sequence"/>
</dbReference>
<dbReference type="Gene3D" id="3.40.50.2300">
    <property type="match status" value="1"/>
</dbReference>